<dbReference type="Pfam" id="PF08668">
    <property type="entry name" value="HDOD"/>
    <property type="match status" value="1"/>
</dbReference>
<dbReference type="InterPro" id="IPR013976">
    <property type="entry name" value="HDOD"/>
</dbReference>
<dbReference type="OrthoDB" id="598113at2"/>
<dbReference type="STRING" id="675511.GCA_000341735_00945"/>
<dbReference type="InterPro" id="IPR000595">
    <property type="entry name" value="cNMP-bd_dom"/>
</dbReference>
<dbReference type="InterPro" id="IPR014710">
    <property type="entry name" value="RmlC-like_jellyroll"/>
</dbReference>
<protein>
    <submittedName>
        <fullName evidence="2">HDOD domain-containing protein</fullName>
    </submittedName>
</protein>
<evidence type="ECO:0000313" key="3">
    <source>
        <dbReference type="Proteomes" id="UP000305881"/>
    </source>
</evidence>
<dbReference type="SUPFAM" id="SSF109604">
    <property type="entry name" value="HD-domain/PDEase-like"/>
    <property type="match status" value="1"/>
</dbReference>
<dbReference type="Gene3D" id="2.60.120.10">
    <property type="entry name" value="Jelly Rolls"/>
    <property type="match status" value="1"/>
</dbReference>
<dbReference type="PANTHER" id="PTHR33525:SF3">
    <property type="entry name" value="RIBONUCLEASE Y"/>
    <property type="match status" value="1"/>
</dbReference>
<gene>
    <name evidence="2" type="ORF">EQU24_10470</name>
</gene>
<dbReference type="SUPFAM" id="SSF51206">
    <property type="entry name" value="cAMP-binding domain-like"/>
    <property type="match status" value="1"/>
</dbReference>
<evidence type="ECO:0000313" key="2">
    <source>
        <dbReference type="EMBL" id="QCW82611.1"/>
    </source>
</evidence>
<dbReference type="AlphaFoldDB" id="A0A4P9UQQ4"/>
<dbReference type="EMBL" id="CP035467">
    <property type="protein sequence ID" value="QCW82611.1"/>
    <property type="molecule type" value="Genomic_DNA"/>
</dbReference>
<name>A0A4P9UQQ4_METBY</name>
<dbReference type="PANTHER" id="PTHR33525">
    <property type="match status" value="1"/>
</dbReference>
<reference evidence="3" key="1">
    <citation type="journal article" date="2019" name="J. Bacteriol.">
        <title>A Mutagenic Screen Identifies a TonB-Dependent Receptor Required for the Lanthanide Metal Switch in the Type I Methanotroph 'Methylotuvimicrobium buryatense' 5GB1C.</title>
        <authorList>
            <person name="Groom J.D."/>
            <person name="Ford S.M."/>
            <person name="Pesesky M.W."/>
            <person name="Lidstrom M.E."/>
        </authorList>
    </citation>
    <scope>NUCLEOTIDE SEQUENCE [LARGE SCALE GENOMIC DNA]</scope>
    <source>
        <strain evidence="3">5GB1C</strain>
    </source>
</reference>
<accession>A0A4P9UQQ4</accession>
<dbReference type="PROSITE" id="PS51833">
    <property type="entry name" value="HDOD"/>
    <property type="match status" value="1"/>
</dbReference>
<dbReference type="Proteomes" id="UP000305881">
    <property type="component" value="Chromosome"/>
</dbReference>
<evidence type="ECO:0000259" key="1">
    <source>
        <dbReference type="PROSITE" id="PS51833"/>
    </source>
</evidence>
<dbReference type="Gene3D" id="1.10.3210.10">
    <property type="entry name" value="Hypothetical protein af1432"/>
    <property type="match status" value="1"/>
</dbReference>
<dbReference type="CDD" id="cd00038">
    <property type="entry name" value="CAP_ED"/>
    <property type="match status" value="1"/>
</dbReference>
<feature type="domain" description="HDOD" evidence="1">
    <location>
        <begin position="188"/>
        <end position="374"/>
    </location>
</feature>
<organism evidence="2 3">
    <name type="scientific">Methylotuvimicrobium buryatense</name>
    <name type="common">Methylomicrobium buryatense</name>
    <dbReference type="NCBI Taxonomy" id="95641"/>
    <lineage>
        <taxon>Bacteria</taxon>
        <taxon>Pseudomonadati</taxon>
        <taxon>Pseudomonadota</taxon>
        <taxon>Gammaproteobacteria</taxon>
        <taxon>Methylococcales</taxon>
        <taxon>Methylococcaceae</taxon>
        <taxon>Methylotuvimicrobium</taxon>
    </lineage>
</organism>
<sequence>MLLNLFKKRPIPKPKQAPKREQSITAEIQLSRENHSRNNIKPVRIPVNFLKRLMPLGQLLTEEEIQALKIRTESFAPGAALFIRGTEVDALVYLCKGTVYLETASGIGQEINEAILKALFPLSSGDFHQFTAIAKSNVTVIYIPKTVLLLNRNPINPLNDPLLASDSLQNNPFFLRFYEHFQQRDLKIPSFPDVAFKLRRSAMQDIGIAEVVKIVNMDPFIAAKLIQIVNSPVYRTLNPITNCHDAVNRLGFKNTMNLVTAISMKNLIKSEKPTIKKRIQENWAQSIKVSCISYTLANLTRQVNPEEALLAGLLHNIGTLPMLMFADQLPESAFTVSDLDQCIKTLQGQIGSIILERWEFPDNLKTVPVKVSNWFDHSGEALNLSDIVLLAKFHFLLTQYEYRVELPLINTLPAFQKLDSQLLTPEQSLQILQDAKQQINETMKYFLA</sequence>
<proteinExistence type="predicted"/>
<dbReference type="InterPro" id="IPR052340">
    <property type="entry name" value="RNase_Y/CdgJ"/>
</dbReference>
<dbReference type="KEGG" id="mbur:EQU24_10470"/>
<keyword evidence="3" id="KW-1185">Reference proteome</keyword>
<dbReference type="InterPro" id="IPR018490">
    <property type="entry name" value="cNMP-bd_dom_sf"/>
</dbReference>